<dbReference type="InterPro" id="IPR002159">
    <property type="entry name" value="CD36_fam"/>
</dbReference>
<evidence type="ECO:0008006" key="11">
    <source>
        <dbReference type="Google" id="ProtNLM"/>
    </source>
</evidence>
<gene>
    <name evidence="9" type="ORF">PUN28_002352</name>
</gene>
<dbReference type="PANTHER" id="PTHR11923:SF104">
    <property type="entry name" value="FI07620P"/>
    <property type="match status" value="1"/>
</dbReference>
<dbReference type="PANTHER" id="PTHR11923">
    <property type="entry name" value="SCAVENGER RECEPTOR CLASS B TYPE-1 SR-B1"/>
    <property type="match status" value="1"/>
</dbReference>
<keyword evidence="10" id="KW-1185">Reference proteome</keyword>
<dbReference type="GO" id="GO:0005044">
    <property type="term" value="F:scavenger receptor activity"/>
    <property type="evidence" value="ECO:0007669"/>
    <property type="project" value="TreeGrafter"/>
</dbReference>
<dbReference type="Proteomes" id="UP001430953">
    <property type="component" value="Unassembled WGS sequence"/>
</dbReference>
<name>A0AAW2GTY5_9HYME</name>
<evidence type="ECO:0000256" key="5">
    <source>
        <dbReference type="ARBA" id="ARBA00022989"/>
    </source>
</evidence>
<evidence type="ECO:0000256" key="7">
    <source>
        <dbReference type="ARBA" id="ARBA00023180"/>
    </source>
</evidence>
<sequence length="548" mass="63042">MRKRAMYFQFKVYRKECTKCIILFIVGIGCSSLTYMIYITDPMTMILEYNLEMSQHSLLFSIWKKPPCNIYLNVYVFNITNPVEFLSGKEKLKVQEIGPYVYQEHLVNDNITYNDNDTLTYVPRRTVVYVPEMSTRDPMNDIVYVPNVPYLGVSSALNNAGFIVNFPLVQLATLMNAKPILNISVYEYLWGYEDSLVKLASRIVPNFINFQKFGLLDRMYDEGENIVTVILKKNADMVEEKGRYLSIDQYNGSPGMMQWGYVEPKSNETRKENTICNTLQGSTEGIVFPSFLDKRATFRVFRKAFCRPLPITFRKEVWADNGLPGYLYTLRNDFADPPDLNPDNECYCRKMKTCLKKGLSDVTPCYYNIPVAVSLPHFLDADPSLLENVEGLKPDREKHGSYAILQQTVGVPIFFHSRMQTNLVMQHSRYNSQIAAFNNLTIPLFWSDLYISPLPTYLVIVLKLILRILPIAQTVLMYLLGVIGVTTSVLSLISIIWILNQHHQQEQEMAKSNDNPDLRIPLCNGQYTSINILPTIKRMSKTDCLIDN</sequence>
<organism evidence="9 10">
    <name type="scientific">Cardiocondyla obscurior</name>
    <dbReference type="NCBI Taxonomy" id="286306"/>
    <lineage>
        <taxon>Eukaryota</taxon>
        <taxon>Metazoa</taxon>
        <taxon>Ecdysozoa</taxon>
        <taxon>Arthropoda</taxon>
        <taxon>Hexapoda</taxon>
        <taxon>Insecta</taxon>
        <taxon>Pterygota</taxon>
        <taxon>Neoptera</taxon>
        <taxon>Endopterygota</taxon>
        <taxon>Hymenoptera</taxon>
        <taxon>Apocrita</taxon>
        <taxon>Aculeata</taxon>
        <taxon>Formicoidea</taxon>
        <taxon>Formicidae</taxon>
        <taxon>Myrmicinae</taxon>
        <taxon>Cardiocondyla</taxon>
    </lineage>
</organism>
<protein>
    <recommendedName>
        <fullName evidence="11">Scavenger receptor class B member 1</fullName>
    </recommendedName>
</protein>
<reference evidence="9 10" key="1">
    <citation type="submission" date="2023-03" db="EMBL/GenBank/DDBJ databases">
        <title>High recombination rates correlate with genetic variation in Cardiocondyla obscurior ants.</title>
        <authorList>
            <person name="Errbii M."/>
        </authorList>
    </citation>
    <scope>NUCLEOTIDE SEQUENCE [LARGE SCALE GENOMIC DNA]</scope>
    <source>
        <strain evidence="9">Alpha-2009</strain>
        <tissue evidence="9">Whole body</tissue>
    </source>
</reference>
<evidence type="ECO:0000256" key="8">
    <source>
        <dbReference type="SAM" id="Phobius"/>
    </source>
</evidence>
<dbReference type="PROSITE" id="PS51257">
    <property type="entry name" value="PROKAR_LIPOPROTEIN"/>
    <property type="match status" value="1"/>
</dbReference>
<evidence type="ECO:0000256" key="6">
    <source>
        <dbReference type="ARBA" id="ARBA00023136"/>
    </source>
</evidence>
<proteinExistence type="inferred from homology"/>
<evidence type="ECO:0000313" key="10">
    <source>
        <dbReference type="Proteomes" id="UP001430953"/>
    </source>
</evidence>
<comment type="caution">
    <text evidence="9">The sequence shown here is derived from an EMBL/GenBank/DDBJ whole genome shotgun (WGS) entry which is preliminary data.</text>
</comment>
<dbReference type="Pfam" id="PF01130">
    <property type="entry name" value="CD36"/>
    <property type="match status" value="1"/>
</dbReference>
<keyword evidence="5 8" id="KW-1133">Transmembrane helix</keyword>
<dbReference type="PRINTS" id="PR01609">
    <property type="entry name" value="CD36FAMILY"/>
</dbReference>
<accession>A0AAW2GTY5</accession>
<keyword evidence="7" id="KW-0325">Glycoprotein</keyword>
<keyword evidence="6 8" id="KW-0472">Membrane</keyword>
<evidence type="ECO:0000313" key="9">
    <source>
        <dbReference type="EMBL" id="KAL0130666.1"/>
    </source>
</evidence>
<feature type="transmembrane region" description="Helical" evidence="8">
    <location>
        <begin position="478"/>
        <end position="499"/>
    </location>
</feature>
<feature type="transmembrane region" description="Helical" evidence="8">
    <location>
        <begin position="20"/>
        <end position="38"/>
    </location>
</feature>
<comment type="similarity">
    <text evidence="2">Belongs to the CD36 family.</text>
</comment>
<evidence type="ECO:0000256" key="2">
    <source>
        <dbReference type="ARBA" id="ARBA00010532"/>
    </source>
</evidence>
<evidence type="ECO:0000256" key="3">
    <source>
        <dbReference type="ARBA" id="ARBA00022475"/>
    </source>
</evidence>
<keyword evidence="3" id="KW-1003">Cell membrane</keyword>
<dbReference type="GO" id="GO:0005737">
    <property type="term" value="C:cytoplasm"/>
    <property type="evidence" value="ECO:0007669"/>
    <property type="project" value="TreeGrafter"/>
</dbReference>
<comment type="subcellular location">
    <subcellularLocation>
        <location evidence="1">Cell membrane</location>
    </subcellularLocation>
</comment>
<dbReference type="EMBL" id="JADYXP020000002">
    <property type="protein sequence ID" value="KAL0130666.1"/>
    <property type="molecule type" value="Genomic_DNA"/>
</dbReference>
<dbReference type="GO" id="GO:0005886">
    <property type="term" value="C:plasma membrane"/>
    <property type="evidence" value="ECO:0007669"/>
    <property type="project" value="UniProtKB-SubCell"/>
</dbReference>
<dbReference type="AlphaFoldDB" id="A0AAW2GTY5"/>
<feature type="transmembrane region" description="Helical" evidence="8">
    <location>
        <begin position="444"/>
        <end position="466"/>
    </location>
</feature>
<evidence type="ECO:0000256" key="4">
    <source>
        <dbReference type="ARBA" id="ARBA00022692"/>
    </source>
</evidence>
<evidence type="ECO:0000256" key="1">
    <source>
        <dbReference type="ARBA" id="ARBA00004236"/>
    </source>
</evidence>
<keyword evidence="4 8" id="KW-0812">Transmembrane</keyword>